<evidence type="ECO:0000313" key="1">
    <source>
        <dbReference type="EMBL" id="GCE18981.1"/>
    </source>
</evidence>
<dbReference type="AlphaFoldDB" id="A0A402AIM6"/>
<sequence>MNHTNGDFYAGFSIPFEDTHLLWQHLNSTHVASVLDVQPQIIPDRFIADIAGIHTVNNNIESTLTYKCLVNTGYGDLIDFCLLYKDARCNIPAFFELNAFDAFGTTYQDQHVKLSIEETRLLYGFLNHPEVQALYSQVNRS</sequence>
<reference evidence="2" key="1">
    <citation type="submission" date="2018-12" db="EMBL/GenBank/DDBJ databases">
        <title>Tengunoibacter tsumagoiensis gen. nov., sp. nov., Dictyobacter kobayashii sp. nov., D. alpinus sp. nov., and D. joshuensis sp. nov. and description of Dictyobacteraceae fam. nov. within the order Ktedonobacterales isolated from Tengu-no-mugimeshi.</title>
        <authorList>
            <person name="Wang C.M."/>
            <person name="Zheng Y."/>
            <person name="Sakai Y."/>
            <person name="Toyoda A."/>
            <person name="Minakuchi Y."/>
            <person name="Abe K."/>
            <person name="Yokota A."/>
            <person name="Yabe S."/>
        </authorList>
    </citation>
    <scope>NUCLEOTIDE SEQUENCE [LARGE SCALE GENOMIC DNA]</scope>
    <source>
        <strain evidence="2">Uno11</strain>
    </source>
</reference>
<comment type="caution">
    <text evidence="1">The sequence shown here is derived from an EMBL/GenBank/DDBJ whole genome shotgun (WGS) entry which is preliminary data.</text>
</comment>
<keyword evidence="2" id="KW-1185">Reference proteome</keyword>
<dbReference type="EMBL" id="BIFS01000001">
    <property type="protein sequence ID" value="GCE18981.1"/>
    <property type="molecule type" value="Genomic_DNA"/>
</dbReference>
<proteinExistence type="predicted"/>
<accession>A0A402AIM6</accession>
<organism evidence="1 2">
    <name type="scientific">Dictyobacter kobayashii</name>
    <dbReference type="NCBI Taxonomy" id="2014872"/>
    <lineage>
        <taxon>Bacteria</taxon>
        <taxon>Bacillati</taxon>
        <taxon>Chloroflexota</taxon>
        <taxon>Ktedonobacteria</taxon>
        <taxon>Ktedonobacterales</taxon>
        <taxon>Dictyobacteraceae</taxon>
        <taxon>Dictyobacter</taxon>
    </lineage>
</organism>
<protein>
    <submittedName>
        <fullName evidence="1">Uncharacterized protein</fullName>
    </submittedName>
</protein>
<dbReference type="RefSeq" id="WP_126550668.1">
    <property type="nucleotide sequence ID" value="NZ_BIFS01000001.1"/>
</dbReference>
<evidence type="ECO:0000313" key="2">
    <source>
        <dbReference type="Proteomes" id="UP000287188"/>
    </source>
</evidence>
<name>A0A402AIM6_9CHLR</name>
<dbReference type="Proteomes" id="UP000287188">
    <property type="component" value="Unassembled WGS sequence"/>
</dbReference>
<gene>
    <name evidence="1" type="ORF">KDK_27810</name>
</gene>